<dbReference type="InterPro" id="IPR006379">
    <property type="entry name" value="HAD-SF_hydro_IIB"/>
</dbReference>
<accession>A0ABN0XR11</accession>
<dbReference type="Proteomes" id="UP001501166">
    <property type="component" value="Unassembled WGS sequence"/>
</dbReference>
<evidence type="ECO:0000313" key="1">
    <source>
        <dbReference type="EMBL" id="GAA0370603.1"/>
    </source>
</evidence>
<dbReference type="EMBL" id="BAAACW010000151">
    <property type="protein sequence ID" value="GAA0370603.1"/>
    <property type="molecule type" value="Genomic_DNA"/>
</dbReference>
<keyword evidence="2" id="KW-1185">Reference proteome</keyword>
<comment type="caution">
    <text evidence="1">The sequence shown here is derived from an EMBL/GenBank/DDBJ whole genome shotgun (WGS) entry which is preliminary data.</text>
</comment>
<dbReference type="InterPro" id="IPR036412">
    <property type="entry name" value="HAD-like_sf"/>
</dbReference>
<dbReference type="RefSeq" id="WP_343756711.1">
    <property type="nucleotide sequence ID" value="NZ_BAAACW010000151.1"/>
</dbReference>
<dbReference type="SFLD" id="SFLDG01140">
    <property type="entry name" value="C2.B:_Phosphomannomutase_and_P"/>
    <property type="match status" value="1"/>
</dbReference>
<reference evidence="1 2" key="1">
    <citation type="journal article" date="2019" name="Int. J. Syst. Evol. Microbiol.">
        <title>The Global Catalogue of Microorganisms (GCM) 10K type strain sequencing project: providing services to taxonomists for standard genome sequencing and annotation.</title>
        <authorList>
            <consortium name="The Broad Institute Genomics Platform"/>
            <consortium name="The Broad Institute Genome Sequencing Center for Infectious Disease"/>
            <person name="Wu L."/>
            <person name="Ma J."/>
        </authorList>
    </citation>
    <scope>NUCLEOTIDE SEQUENCE [LARGE SCALE GENOMIC DNA]</scope>
    <source>
        <strain evidence="1 2">JCM 12662</strain>
    </source>
</reference>
<dbReference type="NCBIfam" id="TIGR00099">
    <property type="entry name" value="Cof-subfamily"/>
    <property type="match status" value="1"/>
</dbReference>
<dbReference type="NCBIfam" id="TIGR01484">
    <property type="entry name" value="HAD-SF-IIB"/>
    <property type="match status" value="1"/>
</dbReference>
<dbReference type="SUPFAM" id="SSF56784">
    <property type="entry name" value="HAD-like"/>
    <property type="match status" value="1"/>
</dbReference>
<dbReference type="GO" id="GO:0016787">
    <property type="term" value="F:hydrolase activity"/>
    <property type="evidence" value="ECO:0007669"/>
    <property type="project" value="UniProtKB-KW"/>
</dbReference>
<dbReference type="Gene3D" id="3.30.1240.10">
    <property type="match status" value="1"/>
</dbReference>
<dbReference type="PANTHER" id="PTHR10000">
    <property type="entry name" value="PHOSPHOSERINE PHOSPHATASE"/>
    <property type="match status" value="1"/>
</dbReference>
<proteinExistence type="predicted"/>
<dbReference type="SFLD" id="SFLDS00003">
    <property type="entry name" value="Haloacid_Dehalogenase"/>
    <property type="match status" value="1"/>
</dbReference>
<name>A0ABN0XR11_9LACT</name>
<dbReference type="Gene3D" id="3.40.50.1000">
    <property type="entry name" value="HAD superfamily/HAD-like"/>
    <property type="match status" value="1"/>
</dbReference>
<dbReference type="Pfam" id="PF08282">
    <property type="entry name" value="Hydrolase_3"/>
    <property type="match status" value="1"/>
</dbReference>
<keyword evidence="1" id="KW-0378">Hydrolase</keyword>
<sequence length="264" mass="29887">MVKMIAIDLDGTLLDDDKNYDKERFYKLAAQLKEKGVRLVIATGNQHVKAKEFFEGLTEDLIFVTDNGSTIHIGEELFYSNTLDKKDFQTFLDQLPDSLIDRMVISTHGYGILSDGPHSEPFMRAANLHYPNQKQVSDLRSIDVPIIKITLKFEENEEVDEKQIESILPENWSMTSSGFGFYDIISKEISKLTGIQKLQETFSIDTEDIMAFGDSNNDLELLEALPNSYAMSNGTKEVKNASRYMIGSNNDQAVIDTIEDTFDL</sequence>
<dbReference type="InterPro" id="IPR000150">
    <property type="entry name" value="Cof"/>
</dbReference>
<evidence type="ECO:0000313" key="2">
    <source>
        <dbReference type="Proteomes" id="UP001501166"/>
    </source>
</evidence>
<dbReference type="PANTHER" id="PTHR10000:SF53">
    <property type="entry name" value="5-AMINO-6-(5-PHOSPHO-D-RIBITYLAMINO)URACIL PHOSPHATASE YBJI-RELATED"/>
    <property type="match status" value="1"/>
</dbReference>
<organism evidence="1 2">
    <name type="scientific">Alkalibacterium iburiense</name>
    <dbReference type="NCBI Taxonomy" id="290589"/>
    <lineage>
        <taxon>Bacteria</taxon>
        <taxon>Bacillati</taxon>
        <taxon>Bacillota</taxon>
        <taxon>Bacilli</taxon>
        <taxon>Lactobacillales</taxon>
        <taxon>Carnobacteriaceae</taxon>
        <taxon>Alkalibacterium</taxon>
    </lineage>
</organism>
<gene>
    <name evidence="1" type="ORF">GCM10008932_22610</name>
</gene>
<protein>
    <submittedName>
        <fullName evidence="1">Cof-type HAD-IIB family hydrolase</fullName>
    </submittedName>
</protein>
<dbReference type="InterPro" id="IPR023214">
    <property type="entry name" value="HAD_sf"/>
</dbReference>